<evidence type="ECO:0000256" key="5">
    <source>
        <dbReference type="ARBA" id="ARBA00022898"/>
    </source>
</evidence>
<dbReference type="GO" id="GO:0005737">
    <property type="term" value="C:cytoplasm"/>
    <property type="evidence" value="ECO:0007669"/>
    <property type="project" value="TreeGrafter"/>
</dbReference>
<evidence type="ECO:0000256" key="6">
    <source>
        <dbReference type="ARBA" id="ARBA00023192"/>
    </source>
</evidence>
<dbReference type="PANTHER" id="PTHR11808:SF15">
    <property type="entry name" value="CYSTATHIONINE GAMMA-LYASE"/>
    <property type="match status" value="1"/>
</dbReference>
<keyword evidence="6" id="KW-0028">Amino-acid biosynthesis</keyword>
<dbReference type="GO" id="GO:0019343">
    <property type="term" value="P:cysteine biosynthetic process via cystathionine"/>
    <property type="evidence" value="ECO:0007669"/>
    <property type="project" value="TreeGrafter"/>
</dbReference>
<dbReference type="GO" id="GO:0004123">
    <property type="term" value="F:cystathionine gamma-lyase activity"/>
    <property type="evidence" value="ECO:0007669"/>
    <property type="project" value="TreeGrafter"/>
</dbReference>
<dbReference type="PIRSF" id="PIRSF001434">
    <property type="entry name" value="CGS"/>
    <property type="match status" value="1"/>
</dbReference>
<comment type="cofactor">
    <cofactor evidence="1 9">
        <name>pyridoxal 5'-phosphate</name>
        <dbReference type="ChEBI" id="CHEBI:597326"/>
    </cofactor>
</comment>
<keyword evidence="10" id="KW-1185">Reference proteome</keyword>
<evidence type="ECO:0000256" key="8">
    <source>
        <dbReference type="PIRSR" id="PIRSR001434-2"/>
    </source>
</evidence>
<reference evidence="11" key="1">
    <citation type="submission" date="2025-08" db="UniProtKB">
        <authorList>
            <consortium name="RefSeq"/>
        </authorList>
    </citation>
    <scope>IDENTIFICATION</scope>
    <source>
        <tissue evidence="11">Entire body</tissue>
    </source>
</reference>
<dbReference type="Gene3D" id="3.90.1150.10">
    <property type="entry name" value="Aspartate Aminotransferase, domain 1"/>
    <property type="match status" value="1"/>
</dbReference>
<evidence type="ECO:0000313" key="11">
    <source>
        <dbReference type="RefSeq" id="XP_018322206.1"/>
    </source>
</evidence>
<accession>A0A1W4WE13</accession>
<dbReference type="Pfam" id="PF01053">
    <property type="entry name" value="Cys_Met_Meta_PP"/>
    <property type="match status" value="1"/>
</dbReference>
<evidence type="ECO:0000256" key="2">
    <source>
        <dbReference type="ARBA" id="ARBA00005038"/>
    </source>
</evidence>
<protein>
    <recommendedName>
        <fullName evidence="4">cystathionine gamma-lyase</fullName>
        <ecNumber evidence="4">4.4.1.1</ecNumber>
    </recommendedName>
    <alternativeName>
        <fullName evidence="7">Gamma-cystathionase</fullName>
    </alternativeName>
</protein>
<feature type="modified residue" description="N6-(pyridoxal phosphate)lysine" evidence="8">
    <location>
        <position position="218"/>
    </location>
</feature>
<dbReference type="GO" id="GO:0019346">
    <property type="term" value="P:transsulfuration"/>
    <property type="evidence" value="ECO:0007669"/>
    <property type="project" value="InterPro"/>
</dbReference>
<keyword evidence="6" id="KW-0198">Cysteine biosynthesis</keyword>
<dbReference type="RefSeq" id="XP_018322206.1">
    <property type="nucleotide sequence ID" value="XM_018466704.2"/>
</dbReference>
<evidence type="ECO:0000256" key="7">
    <source>
        <dbReference type="ARBA" id="ARBA00029853"/>
    </source>
</evidence>
<dbReference type="InterPro" id="IPR015424">
    <property type="entry name" value="PyrdxlP-dep_Trfase"/>
</dbReference>
<evidence type="ECO:0000256" key="1">
    <source>
        <dbReference type="ARBA" id="ARBA00001933"/>
    </source>
</evidence>
<dbReference type="KEGG" id="apln:108734934"/>
<gene>
    <name evidence="11" type="primary">LOC108734934</name>
</gene>
<evidence type="ECO:0000256" key="4">
    <source>
        <dbReference type="ARBA" id="ARBA00012085"/>
    </source>
</evidence>
<dbReference type="InParanoid" id="A0A1W4WE13"/>
<dbReference type="OrthoDB" id="3512640at2759"/>
<dbReference type="InterPro" id="IPR015421">
    <property type="entry name" value="PyrdxlP-dep_Trfase_major"/>
</dbReference>
<organism evidence="10 11">
    <name type="scientific">Agrilus planipennis</name>
    <name type="common">Emerald ash borer</name>
    <name type="synonym">Agrilus marcopoli</name>
    <dbReference type="NCBI Taxonomy" id="224129"/>
    <lineage>
        <taxon>Eukaryota</taxon>
        <taxon>Metazoa</taxon>
        <taxon>Ecdysozoa</taxon>
        <taxon>Arthropoda</taxon>
        <taxon>Hexapoda</taxon>
        <taxon>Insecta</taxon>
        <taxon>Pterygota</taxon>
        <taxon>Neoptera</taxon>
        <taxon>Endopterygota</taxon>
        <taxon>Coleoptera</taxon>
        <taxon>Polyphaga</taxon>
        <taxon>Elateriformia</taxon>
        <taxon>Buprestoidea</taxon>
        <taxon>Buprestidae</taxon>
        <taxon>Agrilinae</taxon>
        <taxon>Agrilus</taxon>
    </lineage>
</organism>
<proteinExistence type="inferred from homology"/>
<dbReference type="UniPathway" id="UPA00136">
    <property type="reaction ID" value="UER00202"/>
</dbReference>
<dbReference type="SUPFAM" id="SSF53383">
    <property type="entry name" value="PLP-dependent transferases"/>
    <property type="match status" value="1"/>
</dbReference>
<dbReference type="InterPro" id="IPR015422">
    <property type="entry name" value="PyrdxlP-dep_Trfase_small"/>
</dbReference>
<name>A0A1W4WE13_AGRPL</name>
<comment type="similarity">
    <text evidence="3 9">Belongs to the trans-sulfuration enzymes family.</text>
</comment>
<dbReference type="PANTHER" id="PTHR11808">
    <property type="entry name" value="TRANS-SULFURATION ENZYME FAMILY MEMBER"/>
    <property type="match status" value="1"/>
</dbReference>
<evidence type="ECO:0000256" key="9">
    <source>
        <dbReference type="RuleBase" id="RU362118"/>
    </source>
</evidence>
<comment type="pathway">
    <text evidence="2">Amino-acid biosynthesis; L-cysteine biosynthesis; L-cysteine from L-homocysteine and L-serine: step 2/2.</text>
</comment>
<sequence>MVDSKKNCDTIDIFNSGFLPFPKHFTTTCIHAAQEPEKWKSLAIVPPIIMSSTFKQPEPGQITGYEYGRFNNPTRETLEGIIKTLHGAKYAYIFGSGMGAFSSLLGLLKAGDNIICTEDIYGGTNKLFSEIAVPMGMTLTYVDPTNTSEFAKAVQPKTKLIWVESPTNPCLKLVDIQEVAKIAQKNNIILGVDNTFASIYLQRPLDLGATICGYSLTKYMNGHSDIIMGCMVVNDDVLGKRLQFLQMTIGAVPSPFDCSQVIRGIKTLEIRMHQHMINSLTVAKFLESHPNVDKVAHPGLPSHPQHDIAKKQMSGHSGMIALYLKGGVNEAKIFLKALKIFTVGISLGGYESLAQAPFFMTHALIPEEQRRRAGIVEGLIRMSIGLEDPEDLIADLNQALNKMTQGHTGGEACGAMSNRCRCSH</sequence>
<evidence type="ECO:0000256" key="3">
    <source>
        <dbReference type="ARBA" id="ARBA00009077"/>
    </source>
</evidence>
<dbReference type="FunFam" id="3.90.1150.10:FF:000008">
    <property type="entry name" value="Cystathionine gamma-synthase"/>
    <property type="match status" value="1"/>
</dbReference>
<dbReference type="STRING" id="224129.A0A1W4WE13"/>
<dbReference type="EC" id="4.4.1.1" evidence="4"/>
<dbReference type="CDD" id="cd00614">
    <property type="entry name" value="CGS_like"/>
    <property type="match status" value="1"/>
</dbReference>
<dbReference type="InterPro" id="IPR000277">
    <property type="entry name" value="Cys/Met-Metab_PyrdxlP-dep_enz"/>
</dbReference>
<dbReference type="AlphaFoldDB" id="A0A1W4WE13"/>
<evidence type="ECO:0000313" key="10">
    <source>
        <dbReference type="Proteomes" id="UP000192223"/>
    </source>
</evidence>
<dbReference type="Gene3D" id="3.40.640.10">
    <property type="entry name" value="Type I PLP-dependent aspartate aminotransferase-like (Major domain)"/>
    <property type="match status" value="1"/>
</dbReference>
<dbReference type="Proteomes" id="UP000192223">
    <property type="component" value="Unplaced"/>
</dbReference>
<dbReference type="GO" id="GO:0030170">
    <property type="term" value="F:pyridoxal phosphate binding"/>
    <property type="evidence" value="ECO:0007669"/>
    <property type="project" value="InterPro"/>
</dbReference>
<dbReference type="GeneID" id="108734934"/>
<dbReference type="FunFam" id="3.40.640.10:FF:000009">
    <property type="entry name" value="Cystathionine gamma-synthase homolog"/>
    <property type="match status" value="1"/>
</dbReference>
<keyword evidence="5 8" id="KW-0663">Pyridoxal phosphate</keyword>